<dbReference type="EMBL" id="CP002801">
    <property type="protein sequence ID" value="AEH11319.1"/>
    <property type="molecule type" value="Genomic_DNA"/>
</dbReference>
<dbReference type="AlphaFoldDB" id="F8AVK5"/>
<evidence type="ECO:0000313" key="3">
    <source>
        <dbReference type="Proteomes" id="UP000001549"/>
    </source>
</evidence>
<evidence type="ECO:0000256" key="1">
    <source>
        <dbReference type="SAM" id="MobiDB-lite"/>
    </source>
</evidence>
<dbReference type="Proteomes" id="UP000001549">
    <property type="component" value="Chromosome"/>
</dbReference>
<accession>F8AVK5</accession>
<protein>
    <submittedName>
        <fullName evidence="2">Uncharacterized protein</fullName>
    </submittedName>
</protein>
<evidence type="ECO:0000313" key="2">
    <source>
        <dbReference type="EMBL" id="AEH11319.1"/>
    </source>
</evidence>
<organism evidence="2 3">
    <name type="scientific">Candidatus Protofrankia datiscae</name>
    <dbReference type="NCBI Taxonomy" id="2716812"/>
    <lineage>
        <taxon>Bacteria</taxon>
        <taxon>Bacillati</taxon>
        <taxon>Actinomycetota</taxon>
        <taxon>Actinomycetes</taxon>
        <taxon>Frankiales</taxon>
        <taxon>Frankiaceae</taxon>
        <taxon>Protofrankia</taxon>
    </lineage>
</organism>
<reference evidence="2 3" key="1">
    <citation type="submission" date="2011-05" db="EMBL/GenBank/DDBJ databases">
        <title>Complete sequence of chromosome of Frankia symbiont of Datisca glomerata.</title>
        <authorList>
            <consortium name="US DOE Joint Genome Institute"/>
            <person name="Lucas S."/>
            <person name="Han J."/>
            <person name="Lapidus A."/>
            <person name="Cheng J.-F."/>
            <person name="Goodwin L."/>
            <person name="Pitluck S."/>
            <person name="Peters L."/>
            <person name="Mikhailova N."/>
            <person name="Chertkov O."/>
            <person name="Teshima H."/>
            <person name="Han C."/>
            <person name="Tapia R."/>
            <person name="Land M."/>
            <person name="Hauser L."/>
            <person name="Kyrpides N."/>
            <person name="Ivanova N."/>
            <person name="Pagani I."/>
            <person name="Berry A."/>
            <person name="Pawlowski K."/>
            <person name="Persson T."/>
            <person name="Vanden Heuvel B."/>
            <person name="Benson D."/>
            <person name="Woyke T."/>
        </authorList>
    </citation>
    <scope>NUCLEOTIDE SEQUENCE [LARGE SCALE GENOMIC DNA]</scope>
    <source>
        <strain evidence="3">4085684</strain>
    </source>
</reference>
<feature type="region of interest" description="Disordered" evidence="1">
    <location>
        <begin position="45"/>
        <end position="86"/>
    </location>
</feature>
<keyword evidence="3" id="KW-1185">Reference proteome</keyword>
<name>F8AVK5_9ACTN</name>
<dbReference type="STRING" id="656024.FsymDg_4046"/>
<proteinExistence type="predicted"/>
<sequence>MGSGFMIVVTWMLSQQHQNHNDHSGNHDVAKSRRLAEMPVGVCGQRGEAAWQKQPATRKQRGAGEAARINAGGVSQRRRWAASVAQ</sequence>
<dbReference type="HOGENOM" id="CLU_2493350_0_0_11"/>
<dbReference type="KEGG" id="fsy:FsymDg_4046"/>
<gene>
    <name evidence="2" type="ordered locus">FsymDg_4046</name>
</gene>